<accession>A0A2X4U6X4</accession>
<dbReference type="InterPro" id="IPR011008">
    <property type="entry name" value="Dimeric_a/b-barrel"/>
</dbReference>
<dbReference type="EMBL" id="LS483468">
    <property type="protein sequence ID" value="SQI34731.1"/>
    <property type="molecule type" value="Genomic_DNA"/>
</dbReference>
<evidence type="ECO:0000256" key="2">
    <source>
        <dbReference type="ARBA" id="ARBA00023125"/>
    </source>
</evidence>
<protein>
    <submittedName>
        <fullName evidence="5">AsnC family transcriptional regulator</fullName>
    </submittedName>
</protein>
<dbReference type="GO" id="GO:0043565">
    <property type="term" value="F:sequence-specific DNA binding"/>
    <property type="evidence" value="ECO:0007669"/>
    <property type="project" value="InterPro"/>
</dbReference>
<dbReference type="PROSITE" id="PS50956">
    <property type="entry name" value="HTH_ASNC_2"/>
    <property type="match status" value="1"/>
</dbReference>
<dbReference type="GO" id="GO:0005829">
    <property type="term" value="C:cytosol"/>
    <property type="evidence" value="ECO:0007669"/>
    <property type="project" value="TreeGrafter"/>
</dbReference>
<dbReference type="RefSeq" id="WP_072700757.1">
    <property type="nucleotide sequence ID" value="NZ_JAFBBL010000001.1"/>
</dbReference>
<dbReference type="SUPFAM" id="SSF54909">
    <property type="entry name" value="Dimeric alpha+beta barrel"/>
    <property type="match status" value="1"/>
</dbReference>
<organism evidence="5 6">
    <name type="scientific">Rhodococcus coprophilus</name>
    <dbReference type="NCBI Taxonomy" id="38310"/>
    <lineage>
        <taxon>Bacteria</taxon>
        <taxon>Bacillati</taxon>
        <taxon>Actinomycetota</taxon>
        <taxon>Actinomycetes</taxon>
        <taxon>Mycobacteriales</taxon>
        <taxon>Nocardiaceae</taxon>
        <taxon>Rhodococcus</taxon>
    </lineage>
</organism>
<evidence type="ECO:0000256" key="3">
    <source>
        <dbReference type="ARBA" id="ARBA00023163"/>
    </source>
</evidence>
<dbReference type="InterPro" id="IPR019888">
    <property type="entry name" value="Tscrpt_reg_AsnC-like"/>
</dbReference>
<dbReference type="Proteomes" id="UP000249091">
    <property type="component" value="Chromosome 1"/>
</dbReference>
<dbReference type="InterPro" id="IPR036390">
    <property type="entry name" value="WH_DNA-bd_sf"/>
</dbReference>
<dbReference type="KEGG" id="rcr:NCTC10994_02904"/>
<dbReference type="Gene3D" id="1.10.10.10">
    <property type="entry name" value="Winged helix-like DNA-binding domain superfamily/Winged helix DNA-binding domain"/>
    <property type="match status" value="1"/>
</dbReference>
<keyword evidence="2" id="KW-0238">DNA-binding</keyword>
<dbReference type="STRING" id="1219011.GCA_001895045_02309"/>
<dbReference type="InterPro" id="IPR019887">
    <property type="entry name" value="Tscrpt_reg_AsnC/Lrp_C"/>
</dbReference>
<keyword evidence="6" id="KW-1185">Reference proteome</keyword>
<dbReference type="AlphaFoldDB" id="A0A2X4U6X4"/>
<evidence type="ECO:0000256" key="1">
    <source>
        <dbReference type="ARBA" id="ARBA00023015"/>
    </source>
</evidence>
<dbReference type="PANTHER" id="PTHR30154">
    <property type="entry name" value="LEUCINE-RESPONSIVE REGULATORY PROTEIN"/>
    <property type="match status" value="1"/>
</dbReference>
<name>A0A2X4U6X4_9NOCA</name>
<evidence type="ECO:0000313" key="6">
    <source>
        <dbReference type="Proteomes" id="UP000249091"/>
    </source>
</evidence>
<dbReference type="Pfam" id="PF01037">
    <property type="entry name" value="AsnC_trans_reg"/>
    <property type="match status" value="1"/>
</dbReference>
<feature type="domain" description="HTH asnC-type" evidence="4">
    <location>
        <begin position="7"/>
        <end position="68"/>
    </location>
</feature>
<proteinExistence type="predicted"/>
<dbReference type="Gene3D" id="3.30.70.920">
    <property type="match status" value="1"/>
</dbReference>
<evidence type="ECO:0000259" key="4">
    <source>
        <dbReference type="PROSITE" id="PS50956"/>
    </source>
</evidence>
<dbReference type="PANTHER" id="PTHR30154:SF34">
    <property type="entry name" value="TRANSCRIPTIONAL REGULATOR AZLB"/>
    <property type="match status" value="1"/>
</dbReference>
<reference evidence="5 6" key="1">
    <citation type="submission" date="2018-06" db="EMBL/GenBank/DDBJ databases">
        <authorList>
            <consortium name="Pathogen Informatics"/>
            <person name="Doyle S."/>
        </authorList>
    </citation>
    <scope>NUCLEOTIDE SEQUENCE [LARGE SCALE GENOMIC DNA]</scope>
    <source>
        <strain evidence="5 6">NCTC10994</strain>
    </source>
</reference>
<keyword evidence="3" id="KW-0804">Transcription</keyword>
<dbReference type="Pfam" id="PF13412">
    <property type="entry name" value="HTH_24"/>
    <property type="match status" value="1"/>
</dbReference>
<dbReference type="SMART" id="SM00344">
    <property type="entry name" value="HTH_ASNC"/>
    <property type="match status" value="1"/>
</dbReference>
<dbReference type="InterPro" id="IPR000485">
    <property type="entry name" value="AsnC-type_HTH_dom"/>
</dbReference>
<sequence>MREVLQLDELDFALLEVLHTDPKIGVLELSRRLRVARATGSARLRRLEDGGLIAGYEPRLDLAAAGFVVQAFVTMEIAQGALETIREALESIPGVLEAFATTGTGDILCRIAADSHLGLQQTLIDLNRSSIITRSTSVMVLSQVVPFRVMPLLRTLEPSGSAKAPAYRPHGR</sequence>
<gene>
    <name evidence="5" type="primary">lrpC</name>
    <name evidence="5" type="ORF">NCTC10994_02904</name>
</gene>
<dbReference type="InterPro" id="IPR036388">
    <property type="entry name" value="WH-like_DNA-bd_sf"/>
</dbReference>
<evidence type="ECO:0000313" key="5">
    <source>
        <dbReference type="EMBL" id="SQI34731.1"/>
    </source>
</evidence>
<keyword evidence="1" id="KW-0805">Transcription regulation</keyword>
<dbReference type="PRINTS" id="PR00033">
    <property type="entry name" value="HTHASNC"/>
</dbReference>
<dbReference type="SUPFAM" id="SSF46785">
    <property type="entry name" value="Winged helix' DNA-binding domain"/>
    <property type="match status" value="1"/>
</dbReference>
<dbReference type="GO" id="GO:0043200">
    <property type="term" value="P:response to amino acid"/>
    <property type="evidence" value="ECO:0007669"/>
    <property type="project" value="TreeGrafter"/>
</dbReference>